<feature type="domain" description="Protein-glutamine gamma-glutamyltransferase-like C-terminal" evidence="3">
    <location>
        <begin position="166"/>
        <end position="232"/>
    </location>
</feature>
<keyword evidence="2" id="KW-0472">Membrane</keyword>
<dbReference type="InterPro" id="IPR025403">
    <property type="entry name" value="TgpA-like_C"/>
</dbReference>
<organism evidence="4 5">
    <name type="scientific">Halorientalis persicus</name>
    <dbReference type="NCBI Taxonomy" id="1367881"/>
    <lineage>
        <taxon>Archaea</taxon>
        <taxon>Methanobacteriati</taxon>
        <taxon>Methanobacteriota</taxon>
        <taxon>Stenosarchaea group</taxon>
        <taxon>Halobacteria</taxon>
        <taxon>Halobacteriales</taxon>
        <taxon>Haloarculaceae</taxon>
        <taxon>Halorientalis</taxon>
    </lineage>
</organism>
<dbReference type="AlphaFoldDB" id="A0A1H8UFK9"/>
<dbReference type="RefSeq" id="WP_092663471.1">
    <property type="nucleotide sequence ID" value="NZ_FOCX01000027.1"/>
</dbReference>
<keyword evidence="2" id="KW-0812">Transmembrane</keyword>
<evidence type="ECO:0000256" key="2">
    <source>
        <dbReference type="SAM" id="Phobius"/>
    </source>
</evidence>
<reference evidence="5" key="1">
    <citation type="submission" date="2016-10" db="EMBL/GenBank/DDBJ databases">
        <authorList>
            <person name="Varghese N."/>
            <person name="Submissions S."/>
        </authorList>
    </citation>
    <scope>NUCLEOTIDE SEQUENCE [LARGE SCALE GENOMIC DNA]</scope>
    <source>
        <strain evidence="5">IBRC-M 10043</strain>
    </source>
</reference>
<gene>
    <name evidence="4" type="ORF">SAMN05216388_102738</name>
</gene>
<feature type="compositionally biased region" description="Low complexity" evidence="1">
    <location>
        <begin position="133"/>
        <end position="145"/>
    </location>
</feature>
<dbReference type="EMBL" id="FOCX01000027">
    <property type="protein sequence ID" value="SEP01985.1"/>
    <property type="molecule type" value="Genomic_DNA"/>
</dbReference>
<dbReference type="Proteomes" id="UP000198775">
    <property type="component" value="Unassembled WGS sequence"/>
</dbReference>
<accession>A0A1H8UFK9</accession>
<name>A0A1H8UFK9_9EURY</name>
<proteinExistence type="predicted"/>
<evidence type="ECO:0000313" key="5">
    <source>
        <dbReference type="Proteomes" id="UP000198775"/>
    </source>
</evidence>
<dbReference type="Pfam" id="PF13559">
    <property type="entry name" value="DUF4129"/>
    <property type="match status" value="1"/>
</dbReference>
<feature type="transmembrane region" description="Helical" evidence="2">
    <location>
        <begin position="104"/>
        <end position="120"/>
    </location>
</feature>
<dbReference type="OrthoDB" id="206550at2157"/>
<feature type="region of interest" description="Disordered" evidence="1">
    <location>
        <begin position="130"/>
        <end position="160"/>
    </location>
</feature>
<evidence type="ECO:0000313" key="4">
    <source>
        <dbReference type="EMBL" id="SEP01985.1"/>
    </source>
</evidence>
<evidence type="ECO:0000256" key="1">
    <source>
        <dbReference type="SAM" id="MobiDB-lite"/>
    </source>
</evidence>
<keyword evidence="5" id="KW-1185">Reference proteome</keyword>
<keyword evidence="2" id="KW-1133">Transmembrane helix</keyword>
<protein>
    <recommendedName>
        <fullName evidence="3">Protein-glutamine gamma-glutamyltransferase-like C-terminal domain-containing protein</fullName>
    </recommendedName>
</protein>
<evidence type="ECO:0000259" key="3">
    <source>
        <dbReference type="Pfam" id="PF13559"/>
    </source>
</evidence>
<sequence>MKRRLTGLHDRLLSALALSLSVVLLGVVAATLKPSISTTAAPTPPTSGSGSDFSLLALLYRLINAVLSAFGISLERPSGQASGSSILNFVFVILQTIYQYRLTIITSIGLLVILGLLYQYRHHLALRVRQSPDDTSNTTSPSTDTDGQRNSWPPTPDSDADSVQEAWVRMIRHVDDTVDEPASRTPTEWQAIAISHGLPADLVETITATFRAIQYGPTTETASHRDRVQTALSALETHQEATDE</sequence>